<evidence type="ECO:0000313" key="2">
    <source>
        <dbReference type="Proteomes" id="UP000283210"/>
    </source>
</evidence>
<dbReference type="Proteomes" id="UP000283210">
    <property type="component" value="Unassembled WGS sequence"/>
</dbReference>
<dbReference type="AlphaFoldDB" id="A0A437BY75"/>
<evidence type="ECO:0000313" key="1">
    <source>
        <dbReference type="EMBL" id="RVE55423.1"/>
    </source>
</evidence>
<protein>
    <submittedName>
        <fullName evidence="1">Uncharacterized protein</fullName>
    </submittedName>
</protein>
<reference evidence="1 2" key="2">
    <citation type="submission" date="2019-01" db="EMBL/GenBank/DDBJ databases">
        <title>A chromosome length genome reference of the Java medaka (oryzias javanicus).</title>
        <authorList>
            <person name="Herpin A."/>
            <person name="Takehana Y."/>
            <person name="Naruse K."/>
            <person name="Ansai S."/>
            <person name="Kawaguchi M."/>
        </authorList>
    </citation>
    <scope>NUCLEOTIDE SEQUENCE [LARGE SCALE GENOMIC DNA]</scope>
    <source>
        <strain evidence="1">RS831</strain>
        <tissue evidence="1">Whole body</tissue>
    </source>
</reference>
<keyword evidence="2" id="KW-1185">Reference proteome</keyword>
<name>A0A437BY75_ORYJA</name>
<feature type="non-terminal residue" evidence="1">
    <location>
        <position position="1"/>
    </location>
</feature>
<reference evidence="1 2" key="1">
    <citation type="submission" date="2018-11" db="EMBL/GenBank/DDBJ databases">
        <authorList>
            <person name="Lopez-Roques C."/>
            <person name="Donnadieu C."/>
            <person name="Bouchez O."/>
            <person name="Klopp C."/>
            <person name="Cabau C."/>
            <person name="Zahm M."/>
        </authorList>
    </citation>
    <scope>NUCLEOTIDE SEQUENCE [LARGE SCALE GENOMIC DNA]</scope>
    <source>
        <strain evidence="1">RS831</strain>
        <tissue evidence="1">Whole body</tissue>
    </source>
</reference>
<dbReference type="EMBL" id="ML136745">
    <property type="protein sequence ID" value="RVE55423.1"/>
    <property type="molecule type" value="Genomic_DNA"/>
</dbReference>
<sequence length="82" mass="9285">SLMEVVQSWPLSASRAVYQVFDLTPSVPSKLLCSILTAMLLSLNHWNNRAVPPPPPLRLIPMQQKQHSLYQTFLALWTQVSV</sequence>
<proteinExistence type="predicted"/>
<organism evidence="1 2">
    <name type="scientific">Oryzias javanicus</name>
    <name type="common">Javanese ricefish</name>
    <name type="synonym">Aplocheilus javanicus</name>
    <dbReference type="NCBI Taxonomy" id="123683"/>
    <lineage>
        <taxon>Eukaryota</taxon>
        <taxon>Metazoa</taxon>
        <taxon>Chordata</taxon>
        <taxon>Craniata</taxon>
        <taxon>Vertebrata</taxon>
        <taxon>Euteleostomi</taxon>
        <taxon>Actinopterygii</taxon>
        <taxon>Neopterygii</taxon>
        <taxon>Teleostei</taxon>
        <taxon>Neoteleostei</taxon>
        <taxon>Acanthomorphata</taxon>
        <taxon>Ovalentaria</taxon>
        <taxon>Atherinomorphae</taxon>
        <taxon>Beloniformes</taxon>
        <taxon>Adrianichthyidae</taxon>
        <taxon>Oryziinae</taxon>
        <taxon>Oryzias</taxon>
    </lineage>
</organism>
<accession>A0A437BY75</accession>
<gene>
    <name evidence="1" type="ORF">OJAV_G00236490</name>
</gene>